<proteinExistence type="predicted"/>
<dbReference type="Proteomes" id="UP000050471">
    <property type="component" value="Unassembled WGS sequence"/>
</dbReference>
<protein>
    <submittedName>
        <fullName evidence="1">Uncharacterized protein</fullName>
    </submittedName>
</protein>
<sequence length="69" mass="7917">MEFSREFEKSNKELLKNHTLLPETLKRDRAVPGGWQEADPTMGFRATQYVAALLPRIDQATREQRKTGG</sequence>
<name>A0A0P7KIH2_9RHOB</name>
<dbReference type="STRING" id="154981.AKJ29_11710"/>
<evidence type="ECO:0000313" key="2">
    <source>
        <dbReference type="Proteomes" id="UP000050471"/>
    </source>
</evidence>
<keyword evidence="2" id="KW-1185">Reference proteome</keyword>
<comment type="caution">
    <text evidence="1">The sequence shown here is derived from an EMBL/GenBank/DDBJ whole genome shotgun (WGS) entry which is preliminary data.</text>
</comment>
<accession>A0A0P7KIH2</accession>
<reference evidence="1 2" key="1">
    <citation type="submission" date="2015-09" db="EMBL/GenBank/DDBJ databases">
        <title>Draft genome sequence of Aliiroseovarius crassostreae CV919-312TSm, the causative agent of Roseovarius Oyster Disease (formerly Juvenile Oyster Disease).</title>
        <authorList>
            <person name="Kessner L."/>
            <person name="Spinard E."/>
            <person name="Nelson D."/>
        </authorList>
    </citation>
    <scope>NUCLEOTIDE SEQUENCE [LARGE SCALE GENOMIC DNA]</scope>
    <source>
        <strain evidence="1 2">CV919-312</strain>
    </source>
</reference>
<organism evidence="1 2">
    <name type="scientific">Aliiroseovarius crassostreae</name>
    <dbReference type="NCBI Taxonomy" id="154981"/>
    <lineage>
        <taxon>Bacteria</taxon>
        <taxon>Pseudomonadati</taxon>
        <taxon>Pseudomonadota</taxon>
        <taxon>Alphaproteobacteria</taxon>
        <taxon>Rhodobacterales</taxon>
        <taxon>Paracoccaceae</taxon>
        <taxon>Aliiroseovarius</taxon>
    </lineage>
</organism>
<dbReference type="EMBL" id="LKBA01000006">
    <property type="protein sequence ID" value="KPN63336.1"/>
    <property type="molecule type" value="Genomic_DNA"/>
</dbReference>
<gene>
    <name evidence="1" type="ORF">AKJ29_11710</name>
</gene>
<dbReference type="AlphaFoldDB" id="A0A0P7KIH2"/>
<evidence type="ECO:0000313" key="1">
    <source>
        <dbReference type="EMBL" id="KPN63336.1"/>
    </source>
</evidence>